<gene>
    <name evidence="3" type="ORF">SAMN05660733_02370</name>
</gene>
<dbReference type="EMBL" id="FWYC01000006">
    <property type="protein sequence ID" value="SMC88906.1"/>
    <property type="molecule type" value="Genomic_DNA"/>
</dbReference>
<dbReference type="GO" id="GO:0000271">
    <property type="term" value="P:polysaccharide biosynthetic process"/>
    <property type="evidence" value="ECO:0007669"/>
    <property type="project" value="TreeGrafter"/>
</dbReference>
<dbReference type="AlphaFoldDB" id="A0A1W2CVC3"/>
<dbReference type="GO" id="GO:0008483">
    <property type="term" value="F:transaminase activity"/>
    <property type="evidence" value="ECO:0007669"/>
    <property type="project" value="TreeGrafter"/>
</dbReference>
<dbReference type="STRING" id="40571.SAMN05660733_02370"/>
<dbReference type="SUPFAM" id="SSF53383">
    <property type="entry name" value="PLP-dependent transferases"/>
    <property type="match status" value="1"/>
</dbReference>
<dbReference type="InterPro" id="IPR015424">
    <property type="entry name" value="PyrdxlP-dep_Trfase"/>
</dbReference>
<sequence length="420" mass="45222">MTTTEIPHPAEWPVYDESVTLQVADLVRSGRTFDYRHGQEIRTLEDQFSALHENRHALAVNSGTSALFAAYHSLGIEPGDEVLVPASTFLATASPLFLLGAVPVLCDSGESSGNVTAATLRSRLTPRTKAIVVTHLFGCPCPMDEIMRFAREVSLPVVEDCSHAHGSTYRGRPVGVFGDLAAFSIGGLKLVSGGMGGILLARERRHHEIACLLTSFQQRSQITVTDPGLRGLADVGLGGNLRITPMAAVLATSHLRRLPQLVEAKRRNISRLMEALVAHPGVTTQALTRGRTMGGWYDAVVAVDPDIAGFTRADLVDALCAEGVKARVPRTGPLHVRSVFRGDPVAAGLLKYPAAVRNAYFSYGEKDFPRSSSLHDSWVSLPATYFNDDEGVLVQPYVHAIERALSGLRRKSAGSVAAVR</sequence>
<comment type="cofactor">
    <cofactor evidence="1">
        <name>pyridoxal 5'-phosphate</name>
        <dbReference type="ChEBI" id="CHEBI:597326"/>
    </cofactor>
</comment>
<dbReference type="PANTHER" id="PTHR30244:SF34">
    <property type="entry name" value="DTDP-4-AMINO-4,6-DIDEOXYGALACTOSE TRANSAMINASE"/>
    <property type="match status" value="1"/>
</dbReference>
<evidence type="ECO:0000313" key="4">
    <source>
        <dbReference type="Proteomes" id="UP000192840"/>
    </source>
</evidence>
<comment type="similarity">
    <text evidence="2">Belongs to the DegT/DnrJ/EryC1 family.</text>
</comment>
<dbReference type="InterPro" id="IPR015422">
    <property type="entry name" value="PyrdxlP-dep_Trfase_small"/>
</dbReference>
<dbReference type="OrthoDB" id="5342089at2"/>
<organism evidence="3 4">
    <name type="scientific">Lentzea albidocapillata</name>
    <dbReference type="NCBI Taxonomy" id="40571"/>
    <lineage>
        <taxon>Bacteria</taxon>
        <taxon>Bacillati</taxon>
        <taxon>Actinomycetota</taxon>
        <taxon>Actinomycetes</taxon>
        <taxon>Pseudonocardiales</taxon>
        <taxon>Pseudonocardiaceae</taxon>
        <taxon>Lentzea</taxon>
    </lineage>
</organism>
<dbReference type="Gene3D" id="3.40.640.10">
    <property type="entry name" value="Type I PLP-dependent aspartate aminotransferase-like (Major domain)"/>
    <property type="match status" value="1"/>
</dbReference>
<dbReference type="InterPro" id="IPR015421">
    <property type="entry name" value="PyrdxlP-dep_Trfase_major"/>
</dbReference>
<keyword evidence="2" id="KW-0663">Pyridoxal phosphate</keyword>
<evidence type="ECO:0000313" key="3">
    <source>
        <dbReference type="EMBL" id="SMC88906.1"/>
    </source>
</evidence>
<reference evidence="4" key="1">
    <citation type="submission" date="2017-04" db="EMBL/GenBank/DDBJ databases">
        <authorList>
            <person name="Varghese N."/>
            <person name="Submissions S."/>
        </authorList>
    </citation>
    <scope>NUCLEOTIDE SEQUENCE [LARGE SCALE GENOMIC DNA]</scope>
    <source>
        <strain evidence="4">DSM 44073</strain>
    </source>
</reference>
<dbReference type="RefSeq" id="WP_051770538.1">
    <property type="nucleotide sequence ID" value="NZ_FWYC01000006.1"/>
</dbReference>
<accession>A0A1W2CVC3</accession>
<dbReference type="Pfam" id="PF01041">
    <property type="entry name" value="DegT_DnrJ_EryC1"/>
    <property type="match status" value="1"/>
</dbReference>
<protein>
    <submittedName>
        <fullName evidence="3">dTDP-4-amino-4,6-dideoxygalactose transaminase</fullName>
    </submittedName>
</protein>
<evidence type="ECO:0000256" key="2">
    <source>
        <dbReference type="RuleBase" id="RU004508"/>
    </source>
</evidence>
<dbReference type="PANTHER" id="PTHR30244">
    <property type="entry name" value="TRANSAMINASE"/>
    <property type="match status" value="1"/>
</dbReference>
<dbReference type="GO" id="GO:0030170">
    <property type="term" value="F:pyridoxal phosphate binding"/>
    <property type="evidence" value="ECO:0007669"/>
    <property type="project" value="TreeGrafter"/>
</dbReference>
<keyword evidence="4" id="KW-1185">Reference proteome</keyword>
<dbReference type="InterPro" id="IPR000653">
    <property type="entry name" value="DegT/StrS_aminotransferase"/>
</dbReference>
<dbReference type="Gene3D" id="3.90.1150.10">
    <property type="entry name" value="Aspartate Aminotransferase, domain 1"/>
    <property type="match status" value="1"/>
</dbReference>
<evidence type="ECO:0000256" key="1">
    <source>
        <dbReference type="ARBA" id="ARBA00001933"/>
    </source>
</evidence>
<dbReference type="Proteomes" id="UP000192840">
    <property type="component" value="Unassembled WGS sequence"/>
</dbReference>
<dbReference type="eggNOG" id="COG0399">
    <property type="taxonomic scope" value="Bacteria"/>
</dbReference>
<name>A0A1W2CVC3_9PSEU</name>
<proteinExistence type="inferred from homology"/>